<accession>A0A6N2SCR6</accession>
<dbReference type="EMBL" id="CACRST010000010">
    <property type="protein sequence ID" value="VYS91433.1"/>
    <property type="molecule type" value="Genomic_DNA"/>
</dbReference>
<proteinExistence type="predicted"/>
<dbReference type="AlphaFoldDB" id="A0A6N2SCR6"/>
<evidence type="ECO:0000313" key="1">
    <source>
        <dbReference type="EMBL" id="VYS91433.1"/>
    </source>
</evidence>
<sequence>MKEPEELDMVEADKEILLFMQYVHGEIDADEYLQELMEYDRRREEYLRSQGLLGK</sequence>
<protein>
    <submittedName>
        <fullName evidence="1">Uncharacterized protein</fullName>
    </submittedName>
</protein>
<organism evidence="1">
    <name type="scientific">Blautia glucerasea</name>
    <dbReference type="NCBI Taxonomy" id="536633"/>
    <lineage>
        <taxon>Bacteria</taxon>
        <taxon>Bacillati</taxon>
        <taxon>Bacillota</taxon>
        <taxon>Clostridia</taxon>
        <taxon>Lachnospirales</taxon>
        <taxon>Lachnospiraceae</taxon>
        <taxon>Blautia</taxon>
    </lineage>
</organism>
<dbReference type="RefSeq" id="WP_156353438.1">
    <property type="nucleotide sequence ID" value="NZ_CACRST010000010.1"/>
</dbReference>
<name>A0A6N2SCR6_9FIRM</name>
<gene>
    <name evidence="1" type="ORF">BGLFYP119_01088</name>
</gene>
<reference evidence="1" key="1">
    <citation type="submission" date="2019-11" db="EMBL/GenBank/DDBJ databases">
        <authorList>
            <person name="Feng L."/>
        </authorList>
    </citation>
    <scope>NUCLEOTIDE SEQUENCE</scope>
    <source>
        <strain evidence="1">BgluceraseaLFYP119</strain>
    </source>
</reference>